<accession>A0AAE1BUL8</accession>
<feature type="compositionally biased region" description="Polar residues" evidence="1">
    <location>
        <begin position="129"/>
        <end position="139"/>
    </location>
</feature>
<feature type="region of interest" description="Disordered" evidence="1">
    <location>
        <begin position="57"/>
        <end position="97"/>
    </location>
</feature>
<feature type="region of interest" description="Disordered" evidence="1">
    <location>
        <begin position="129"/>
        <end position="150"/>
    </location>
</feature>
<evidence type="ECO:0000313" key="3">
    <source>
        <dbReference type="Proteomes" id="UP001286313"/>
    </source>
</evidence>
<reference evidence="2" key="1">
    <citation type="submission" date="2023-10" db="EMBL/GenBank/DDBJ databases">
        <title>Genome assemblies of two species of porcelain crab, Petrolisthes cinctipes and Petrolisthes manimaculis (Anomura: Porcellanidae).</title>
        <authorList>
            <person name="Angst P."/>
        </authorList>
    </citation>
    <scope>NUCLEOTIDE SEQUENCE</scope>
    <source>
        <strain evidence="2">PB745_01</strain>
        <tissue evidence="2">Gill</tissue>
    </source>
</reference>
<gene>
    <name evidence="2" type="ORF">Pcinc_036524</name>
</gene>
<keyword evidence="3" id="KW-1185">Reference proteome</keyword>
<organism evidence="2 3">
    <name type="scientific">Petrolisthes cinctipes</name>
    <name type="common">Flat porcelain crab</name>
    <dbReference type="NCBI Taxonomy" id="88211"/>
    <lineage>
        <taxon>Eukaryota</taxon>
        <taxon>Metazoa</taxon>
        <taxon>Ecdysozoa</taxon>
        <taxon>Arthropoda</taxon>
        <taxon>Crustacea</taxon>
        <taxon>Multicrustacea</taxon>
        <taxon>Malacostraca</taxon>
        <taxon>Eumalacostraca</taxon>
        <taxon>Eucarida</taxon>
        <taxon>Decapoda</taxon>
        <taxon>Pleocyemata</taxon>
        <taxon>Anomura</taxon>
        <taxon>Galatheoidea</taxon>
        <taxon>Porcellanidae</taxon>
        <taxon>Petrolisthes</taxon>
    </lineage>
</organism>
<proteinExistence type="predicted"/>
<evidence type="ECO:0000256" key="1">
    <source>
        <dbReference type="SAM" id="MobiDB-lite"/>
    </source>
</evidence>
<feature type="compositionally biased region" description="Polar residues" evidence="1">
    <location>
        <begin position="76"/>
        <end position="87"/>
    </location>
</feature>
<comment type="caution">
    <text evidence="2">The sequence shown here is derived from an EMBL/GenBank/DDBJ whole genome shotgun (WGS) entry which is preliminary data.</text>
</comment>
<sequence length="150" mass="16942">MGEWIDGEVGGESGKMERLVGEWKGEVGGRVERRRRCWWESGKMEERLVGEWKDGGEVDGRGERRRRVVTAKKPDTGNNHHLTPSTPQHHKSVHNTVTQRHQRLYTATTCPTLTTGLWRWVAVCIRSSSSRVGNPTSPVHPSLPLLSPSR</sequence>
<protein>
    <submittedName>
        <fullName evidence="2">Uncharacterized protein</fullName>
    </submittedName>
</protein>
<evidence type="ECO:0000313" key="2">
    <source>
        <dbReference type="EMBL" id="KAK3857206.1"/>
    </source>
</evidence>
<dbReference type="EMBL" id="JAWQEG010005665">
    <property type="protein sequence ID" value="KAK3857206.1"/>
    <property type="molecule type" value="Genomic_DNA"/>
</dbReference>
<name>A0AAE1BUL8_PETCI</name>
<dbReference type="Proteomes" id="UP001286313">
    <property type="component" value="Unassembled WGS sequence"/>
</dbReference>
<dbReference type="AlphaFoldDB" id="A0AAE1BUL8"/>